<evidence type="ECO:0008006" key="3">
    <source>
        <dbReference type="Google" id="ProtNLM"/>
    </source>
</evidence>
<evidence type="ECO:0000313" key="2">
    <source>
        <dbReference type="Proteomes" id="UP000320055"/>
    </source>
</evidence>
<sequence>MRKVWAKIGKRPIAVVKPSYEWLYVYGFVKPKTGETFWYLIPRVNTKWLNLVYQQFAQDAGISKKKRFC</sequence>
<reference evidence="1 2" key="1">
    <citation type="submission" date="2019-01" db="EMBL/GenBank/DDBJ databases">
        <authorList>
            <person name="Brito A."/>
        </authorList>
    </citation>
    <scope>NUCLEOTIDE SEQUENCE [LARGE SCALE GENOMIC DNA]</scope>
    <source>
        <strain evidence="1">1</strain>
    </source>
</reference>
<protein>
    <recommendedName>
        <fullName evidence="3">Transposase</fullName>
    </recommendedName>
</protein>
<evidence type="ECO:0000313" key="1">
    <source>
        <dbReference type="EMBL" id="VEP16587.1"/>
    </source>
</evidence>
<organism evidence="1 2">
    <name type="scientific">Hyella patelloides LEGE 07179</name>
    <dbReference type="NCBI Taxonomy" id="945734"/>
    <lineage>
        <taxon>Bacteria</taxon>
        <taxon>Bacillati</taxon>
        <taxon>Cyanobacteriota</taxon>
        <taxon>Cyanophyceae</taxon>
        <taxon>Pleurocapsales</taxon>
        <taxon>Hyellaceae</taxon>
        <taxon>Hyella</taxon>
    </lineage>
</organism>
<dbReference type="AlphaFoldDB" id="A0A563VYY2"/>
<dbReference type="EMBL" id="CAACVJ010000411">
    <property type="protein sequence ID" value="VEP16587.1"/>
    <property type="molecule type" value="Genomic_DNA"/>
</dbReference>
<keyword evidence="2" id="KW-1185">Reference proteome</keyword>
<dbReference type="Proteomes" id="UP000320055">
    <property type="component" value="Unassembled WGS sequence"/>
</dbReference>
<accession>A0A563VYY2</accession>
<name>A0A563VYY2_9CYAN</name>
<gene>
    <name evidence="1" type="ORF">H1P_4690004</name>
</gene>
<proteinExistence type="predicted"/>